<dbReference type="Pfam" id="PF07486">
    <property type="entry name" value="Hydrolase_2"/>
    <property type="match status" value="1"/>
</dbReference>
<dbReference type="Gene3D" id="1.10.10.2520">
    <property type="entry name" value="Cell wall hydrolase SleB, domain 1"/>
    <property type="match status" value="1"/>
</dbReference>
<evidence type="ECO:0000313" key="2">
    <source>
        <dbReference type="EMBL" id="GAA3906276.1"/>
    </source>
</evidence>
<keyword evidence="3" id="KW-1185">Reference proteome</keyword>
<feature type="domain" description="Cell wall hydrolase SleB" evidence="1">
    <location>
        <begin position="124"/>
        <end position="228"/>
    </location>
</feature>
<evidence type="ECO:0000313" key="3">
    <source>
        <dbReference type="Proteomes" id="UP001500827"/>
    </source>
</evidence>
<dbReference type="EMBL" id="BAABBM010000001">
    <property type="protein sequence ID" value="GAA3906276.1"/>
    <property type="molecule type" value="Genomic_DNA"/>
</dbReference>
<proteinExistence type="predicted"/>
<evidence type="ECO:0000259" key="1">
    <source>
        <dbReference type="Pfam" id="PF07486"/>
    </source>
</evidence>
<dbReference type="InterPro" id="IPR042047">
    <property type="entry name" value="SleB_dom1"/>
</dbReference>
<protein>
    <recommendedName>
        <fullName evidence="1">Cell wall hydrolase SleB domain-containing protein</fullName>
    </recommendedName>
</protein>
<dbReference type="InterPro" id="IPR011105">
    <property type="entry name" value="Cell_wall_hydrolase_SleB"/>
</dbReference>
<comment type="caution">
    <text evidence="2">The sequence shown here is derived from an EMBL/GenBank/DDBJ whole genome shotgun (WGS) entry which is preliminary data.</text>
</comment>
<name>A0ABP7LVQ6_9SPHN</name>
<gene>
    <name evidence="2" type="ORF">GCM10022276_26000</name>
</gene>
<organism evidence="2 3">
    <name type="scientific">Sphingomonas limnosediminicola</name>
    <dbReference type="NCBI Taxonomy" id="940133"/>
    <lineage>
        <taxon>Bacteria</taxon>
        <taxon>Pseudomonadati</taxon>
        <taxon>Pseudomonadota</taxon>
        <taxon>Alphaproteobacteria</taxon>
        <taxon>Sphingomonadales</taxon>
        <taxon>Sphingomonadaceae</taxon>
        <taxon>Sphingomonas</taxon>
    </lineage>
</organism>
<dbReference type="Proteomes" id="UP001500827">
    <property type="component" value="Unassembled WGS sequence"/>
</dbReference>
<reference evidence="3" key="1">
    <citation type="journal article" date="2019" name="Int. J. Syst. Evol. Microbiol.">
        <title>The Global Catalogue of Microorganisms (GCM) 10K type strain sequencing project: providing services to taxonomists for standard genome sequencing and annotation.</title>
        <authorList>
            <consortium name="The Broad Institute Genomics Platform"/>
            <consortium name="The Broad Institute Genome Sequencing Center for Infectious Disease"/>
            <person name="Wu L."/>
            <person name="Ma J."/>
        </authorList>
    </citation>
    <scope>NUCLEOTIDE SEQUENCE [LARGE SCALE GENOMIC DNA]</scope>
    <source>
        <strain evidence="3">JCM 17543</strain>
    </source>
</reference>
<sequence length="230" mass="23992">MLAVGSSAGAQNMAALNVPAAVRALDVNAAAKPLGAAASTVAASMARPAVAATTVVANATGAILQSQPAQAVTVKLAPAYATEAAWLYKNGWPLYALVDKFSAGAALDEQANCLATAVYFEARGESLEGQMAVARVVMNRAASGRYPPDWCSVVKQPAQFSFVRNGQFPTVDTNSTAWARAQGIARLAAANIVPSVGQDVLWYHATYVAPGWGHRLSMVQKIGAHLFYRS</sequence>
<accession>A0ABP7LVQ6</accession>